<dbReference type="Proteomes" id="UP000033699">
    <property type="component" value="Unassembled WGS sequence"/>
</dbReference>
<comment type="caution">
    <text evidence="2">The sequence shown here is derived from an EMBL/GenBank/DDBJ whole genome shotgun (WGS) entry which is preliminary data.</text>
</comment>
<accession>A0A0F2T4E6</accession>
<evidence type="ECO:0000256" key="1">
    <source>
        <dbReference type="SAM" id="MobiDB-lite"/>
    </source>
</evidence>
<evidence type="ECO:0000313" key="3">
    <source>
        <dbReference type="Proteomes" id="UP000033699"/>
    </source>
</evidence>
<dbReference type="AlphaFoldDB" id="A0A0F2T4E6"/>
<evidence type="ECO:0000313" key="2">
    <source>
        <dbReference type="EMBL" id="KJS58058.1"/>
    </source>
</evidence>
<reference evidence="2 3" key="1">
    <citation type="submission" date="2015-02" db="EMBL/GenBank/DDBJ databases">
        <authorList>
            <person name="Ju K.-S."/>
            <person name="Doroghazi J.R."/>
            <person name="Metcalf W."/>
        </authorList>
    </citation>
    <scope>NUCLEOTIDE SEQUENCE [LARGE SCALE GENOMIC DNA]</scope>
    <source>
        <strain evidence="2 3">ATCC 31215</strain>
    </source>
</reference>
<name>A0A0F2T4E6_STRR3</name>
<gene>
    <name evidence="2" type="ORF">VM95_35695</name>
</gene>
<sequence>MWWPLGWWLVGAGPAPDVLELAEGEVVLAVGDGEVGPGEVGDGEVGVGDVGVGDVGVGDVG</sequence>
<protein>
    <submittedName>
        <fullName evidence="2">Uncharacterized protein</fullName>
    </submittedName>
</protein>
<proteinExistence type="predicted"/>
<dbReference type="EMBL" id="JZKH01000146">
    <property type="protein sequence ID" value="KJS58058.1"/>
    <property type="molecule type" value="Genomic_DNA"/>
</dbReference>
<feature type="non-terminal residue" evidence="2">
    <location>
        <position position="61"/>
    </location>
</feature>
<feature type="region of interest" description="Disordered" evidence="1">
    <location>
        <begin position="33"/>
        <end position="61"/>
    </location>
</feature>
<keyword evidence="3" id="KW-1185">Reference proteome</keyword>
<organism evidence="2 3">
    <name type="scientific">Streptomyces rubellomurinus (strain ATCC 31215)</name>
    <dbReference type="NCBI Taxonomy" id="359131"/>
    <lineage>
        <taxon>Bacteria</taxon>
        <taxon>Bacillati</taxon>
        <taxon>Actinomycetota</taxon>
        <taxon>Actinomycetes</taxon>
        <taxon>Kitasatosporales</taxon>
        <taxon>Streptomycetaceae</taxon>
        <taxon>Streptomyces</taxon>
    </lineage>
</organism>